<comment type="catalytic activity">
    <reaction evidence="11">
        <text>a hydroperoxide + [thioredoxin]-dithiol = an alcohol + [thioredoxin]-disulfide + H2O</text>
        <dbReference type="Rhea" id="RHEA:62620"/>
        <dbReference type="Rhea" id="RHEA-COMP:10698"/>
        <dbReference type="Rhea" id="RHEA-COMP:10700"/>
        <dbReference type="ChEBI" id="CHEBI:15377"/>
        <dbReference type="ChEBI" id="CHEBI:29950"/>
        <dbReference type="ChEBI" id="CHEBI:30879"/>
        <dbReference type="ChEBI" id="CHEBI:35924"/>
        <dbReference type="ChEBI" id="CHEBI:50058"/>
        <dbReference type="EC" id="1.11.1.24"/>
    </reaction>
</comment>
<evidence type="ECO:0000256" key="1">
    <source>
        <dbReference type="ARBA" id="ARBA00003330"/>
    </source>
</evidence>
<keyword evidence="14" id="KW-1185">Reference proteome</keyword>
<evidence type="ECO:0000256" key="3">
    <source>
        <dbReference type="ARBA" id="ARBA00022559"/>
    </source>
</evidence>
<dbReference type="SUPFAM" id="SSF52833">
    <property type="entry name" value="Thioredoxin-like"/>
    <property type="match status" value="1"/>
</dbReference>
<dbReference type="InterPro" id="IPR036249">
    <property type="entry name" value="Thioredoxin-like_sf"/>
</dbReference>
<evidence type="ECO:0000256" key="10">
    <source>
        <dbReference type="ARBA" id="ARBA00042639"/>
    </source>
</evidence>
<proteinExistence type="inferred from homology"/>
<feature type="domain" description="Thioredoxin" evidence="12">
    <location>
        <begin position="34"/>
        <end position="207"/>
    </location>
</feature>
<comment type="caution">
    <text evidence="13">The sequence shown here is derived from an EMBL/GenBank/DDBJ whole genome shotgun (WGS) entry which is preliminary data.</text>
</comment>
<keyword evidence="6" id="KW-1015">Disulfide bond</keyword>
<evidence type="ECO:0000256" key="8">
    <source>
        <dbReference type="ARBA" id="ARBA00032824"/>
    </source>
</evidence>
<dbReference type="Pfam" id="PF00578">
    <property type="entry name" value="AhpC-TSA"/>
    <property type="match status" value="1"/>
</dbReference>
<dbReference type="EC" id="1.11.1.24" evidence="2"/>
<keyword evidence="4" id="KW-0049">Antioxidant</keyword>
<accession>A0ABS9KFA3</accession>
<organism evidence="13 14">
    <name type="scientific">Rhodohalobacter sulfatireducens</name>
    <dbReference type="NCBI Taxonomy" id="2911366"/>
    <lineage>
        <taxon>Bacteria</taxon>
        <taxon>Pseudomonadati</taxon>
        <taxon>Balneolota</taxon>
        <taxon>Balneolia</taxon>
        <taxon>Balneolales</taxon>
        <taxon>Balneolaceae</taxon>
        <taxon>Rhodohalobacter</taxon>
    </lineage>
</organism>
<keyword evidence="5" id="KW-0560">Oxidoreductase</keyword>
<dbReference type="Gene3D" id="3.40.30.10">
    <property type="entry name" value="Glutaredoxin"/>
    <property type="match status" value="1"/>
</dbReference>
<evidence type="ECO:0000313" key="14">
    <source>
        <dbReference type="Proteomes" id="UP001165366"/>
    </source>
</evidence>
<reference evidence="13" key="2">
    <citation type="submission" date="2024-05" db="EMBL/GenBank/DDBJ databases">
        <title>Rhodohalobacter halophilus gen. nov., sp. nov., a moderately halophilic member of the family Balneolaceae.</title>
        <authorList>
            <person name="Xia J."/>
        </authorList>
    </citation>
    <scope>NUCLEOTIDE SEQUENCE</scope>
    <source>
        <strain evidence="13">WB101</strain>
    </source>
</reference>
<dbReference type="CDD" id="cd02970">
    <property type="entry name" value="PRX_like2"/>
    <property type="match status" value="1"/>
</dbReference>
<dbReference type="InterPro" id="IPR013766">
    <property type="entry name" value="Thioredoxin_domain"/>
</dbReference>
<dbReference type="InterPro" id="IPR000866">
    <property type="entry name" value="AhpC/TSA"/>
</dbReference>
<keyword evidence="7" id="KW-0676">Redox-active center</keyword>
<evidence type="ECO:0000256" key="2">
    <source>
        <dbReference type="ARBA" id="ARBA00013017"/>
    </source>
</evidence>
<dbReference type="RefSeq" id="WP_237854900.1">
    <property type="nucleotide sequence ID" value="NZ_JAKLWS010000017.1"/>
</dbReference>
<evidence type="ECO:0000256" key="7">
    <source>
        <dbReference type="ARBA" id="ARBA00023284"/>
    </source>
</evidence>
<dbReference type="PROSITE" id="PS51257">
    <property type="entry name" value="PROKAR_LIPOPROTEIN"/>
    <property type="match status" value="1"/>
</dbReference>
<evidence type="ECO:0000256" key="11">
    <source>
        <dbReference type="ARBA" id="ARBA00049091"/>
    </source>
</evidence>
<comment type="similarity">
    <text evidence="9">Belongs to the peroxiredoxin family. BCP/PrxQ subfamily.</text>
</comment>
<evidence type="ECO:0000256" key="9">
    <source>
        <dbReference type="ARBA" id="ARBA00038489"/>
    </source>
</evidence>
<gene>
    <name evidence="13" type="ORF">L6773_13255</name>
</gene>
<evidence type="ECO:0000259" key="12">
    <source>
        <dbReference type="PROSITE" id="PS51352"/>
    </source>
</evidence>
<dbReference type="PANTHER" id="PTHR42801">
    <property type="entry name" value="THIOREDOXIN-DEPENDENT PEROXIDE REDUCTASE"/>
    <property type="match status" value="1"/>
</dbReference>
<evidence type="ECO:0000313" key="13">
    <source>
        <dbReference type="EMBL" id="MCG2589540.1"/>
    </source>
</evidence>
<dbReference type="InterPro" id="IPR050924">
    <property type="entry name" value="Peroxiredoxin_BCP/PrxQ"/>
</dbReference>
<comment type="function">
    <text evidence="1">Thiol-specific peroxidase that catalyzes the reduction of hydrogen peroxide and organic hydroperoxides to water and alcohols, respectively. Plays a role in cell protection against oxidative stress by detoxifying peroxides and as sensor of hydrogen peroxide-mediated signaling events.</text>
</comment>
<evidence type="ECO:0000256" key="6">
    <source>
        <dbReference type="ARBA" id="ARBA00023157"/>
    </source>
</evidence>
<name>A0ABS9KFA3_9BACT</name>
<sequence>MKYLWHLFYTILVVTFISCSGGEIASTAEEVSPAEVGEEIPNVTLKDPFGDDAELQDLISKKPTLLIFYRGGWCPYCNTHLSQLAEIEEQLYDMGIQILAVSPDKPSYLKDSMMEHDLNYQLLSDSDMSATKEFGLAFRVDTTTVNRYKRNGMDLAERSGYDHYLLPVPAAFLVDTNAMIEYRYFNPDYTVRIENDEILSAVEEMLE</sequence>
<protein>
    <recommendedName>
        <fullName evidence="2">thioredoxin-dependent peroxiredoxin</fullName>
        <ecNumber evidence="2">1.11.1.24</ecNumber>
    </recommendedName>
    <alternativeName>
        <fullName evidence="8">Thioredoxin peroxidase</fullName>
    </alternativeName>
    <alternativeName>
        <fullName evidence="10">Thioredoxin-dependent peroxiredoxin Bcp</fullName>
    </alternativeName>
</protein>
<dbReference type="Proteomes" id="UP001165366">
    <property type="component" value="Unassembled WGS sequence"/>
</dbReference>
<dbReference type="PANTHER" id="PTHR42801:SF7">
    <property type="entry name" value="SLL1159 PROTEIN"/>
    <property type="match status" value="1"/>
</dbReference>
<keyword evidence="3" id="KW-0575">Peroxidase</keyword>
<evidence type="ECO:0000256" key="4">
    <source>
        <dbReference type="ARBA" id="ARBA00022862"/>
    </source>
</evidence>
<reference evidence="13" key="1">
    <citation type="submission" date="2022-01" db="EMBL/GenBank/DDBJ databases">
        <authorList>
            <person name="Wang Y."/>
        </authorList>
    </citation>
    <scope>NUCLEOTIDE SEQUENCE</scope>
    <source>
        <strain evidence="13">WB101</strain>
    </source>
</reference>
<dbReference type="EMBL" id="JAKLWS010000017">
    <property type="protein sequence ID" value="MCG2589540.1"/>
    <property type="molecule type" value="Genomic_DNA"/>
</dbReference>
<evidence type="ECO:0000256" key="5">
    <source>
        <dbReference type="ARBA" id="ARBA00023002"/>
    </source>
</evidence>
<dbReference type="PROSITE" id="PS51352">
    <property type="entry name" value="THIOREDOXIN_2"/>
    <property type="match status" value="1"/>
</dbReference>